<feature type="region of interest" description="Disordered" evidence="2">
    <location>
        <begin position="382"/>
        <end position="401"/>
    </location>
</feature>
<dbReference type="PROSITE" id="PS50873">
    <property type="entry name" value="PEROXIDASE_4"/>
    <property type="match status" value="1"/>
</dbReference>
<comment type="caution">
    <text evidence="4">The sequence shown here is derived from an EMBL/GenBank/DDBJ whole genome shotgun (WGS) entry which is preliminary data.</text>
</comment>
<evidence type="ECO:0000313" key="5">
    <source>
        <dbReference type="Proteomes" id="UP001630127"/>
    </source>
</evidence>
<feature type="region of interest" description="Disordered" evidence="2">
    <location>
        <begin position="628"/>
        <end position="659"/>
    </location>
</feature>
<dbReference type="Gene3D" id="1.10.420.10">
    <property type="entry name" value="Peroxidase, domain 2"/>
    <property type="match status" value="1"/>
</dbReference>
<dbReference type="InterPro" id="IPR010255">
    <property type="entry name" value="Haem_peroxidase_sf"/>
</dbReference>
<proteinExistence type="inferred from homology"/>
<dbReference type="SUPFAM" id="SSF48113">
    <property type="entry name" value="Heme-dependent peroxidases"/>
    <property type="match status" value="1"/>
</dbReference>
<dbReference type="PANTHER" id="PTHR34361">
    <property type="entry name" value="OS08G0157800 PROTEIN"/>
    <property type="match status" value="1"/>
</dbReference>
<feature type="compositionally biased region" description="Low complexity" evidence="2">
    <location>
        <begin position="14"/>
        <end position="24"/>
    </location>
</feature>
<feature type="region of interest" description="Disordered" evidence="2">
    <location>
        <begin position="1"/>
        <end position="24"/>
    </location>
</feature>
<sequence>MMMGLGSLGGGGPSSSSLSSSSNLSALAPPFTVERFNLRPPTSNSPVQFSDSQPYAASAAPFGHTTWQYLNPSAPTPRPDMYQKSELDIDSNTRITSVPLGNDYLFGYSDPRASNDPQHNISWSTVNPSPKNSSATFLYDGKVESYYPPFVSPVVNHDSPLVPLTEPHYDMLPSSGLVSSSNLPSQVDYTLSLSGLEYPPQWHGGWNGLVDAKRGKGAALDGGFSLDNRNAGDAHAHGSQMNQGYHAVECGDMFEKNFAISYGQFSDAIGRERSNGLVKMEAMDNMSVLAQKVLSLPFDSSQTAISSSRSTIPASHPQGTSMHSPRNFMNFQKSQNPIEKCILPQNSSVSGSIPVTKSSPGLVIRPPPSALIPQKAASGKAVDTGNVSTIHPNEGLGKDNPCKGKEHQILLNSEVKDCSSFSSQLKHQKEGNDQIFSVPSTVMEEPSSKPQIRDGLNNFFQAKSGLDVLNINVSDASSLSGDCFQAIKSSDKIPDSLDHHNFAVDSPCWKGAPTSNFSPFDVVETETTHPFVKKIDKFCQLDLQNDQKVCLPKDRIRCLSEKAGEDKVHEHSHARRGVSLNRGNTSEADFTVRELKSVDAVNARFDCPILTSQGVQFCKEYNKPKEDYNLLTPSKNDSESRSSGIKQLGVEEDNHNPSELNFQTSVMDSVLNTSDTAECSVAVRAAENVLCSPSSEEGAAETAKHYGCESAPKMDVQALVKVLLSLSELLLFNCLTDSSVLKDEDFEALKHVIANLDALALKKIGYLAQPQERILRQQVTCHKVGNSLDPHMSNAAGGQFENEVGTKSYCDVDFQSTHDKMRNHTVTQEKTENFQFFSPLRDDLDVLRDDNMAQAIRKVLEENFHSGEEMESQALLFKNLWLEAEAKLCSISYRARFDRMKIEMQKFKSNQAKENASASENTSTSSSSHDSSISDPPPPKVENGSMQKTTIGSLPSLSSTNNANDIEASVMTRFHILKCRDDSKGLNLVGEKADVVDDVSSGEMPFLKNQAMDGRLNVAVEPHSHKKCGINQGHVGLHIGGSQNEPVKDHLSSTSNVDDVEASIMTRFNIFKCRDDLKGVDLVGQQASFVDAVYSDVMSFRKDQPEDGRLNVAVEPLSHKTGDVNEGLVGWHFGGFGFESVKDFFLSVPDDPVTQSSATHGQINQYSLGFNDNCSSDWEHVLKDDQEGRSKFPEPSYVGLIVPSSISEKEGPPNGISLCCLEVIDNAKARLEAERRGVVSCADILAFAARDSVVLEHIQLVALIALHSAIGYTISAKQTVKIRAVLLRKHLSPQRRILIRLDNGYQSSSPSEVIDYAYNERQWQGDFVDAMIKMSQIEVLTGTAGEIRSNCRVINP</sequence>
<feature type="region of interest" description="Disordered" evidence="2">
    <location>
        <begin position="908"/>
        <end position="961"/>
    </location>
</feature>
<dbReference type="Proteomes" id="UP001630127">
    <property type="component" value="Unassembled WGS sequence"/>
</dbReference>
<feature type="compositionally biased region" description="Polar residues" evidence="2">
    <location>
        <begin position="631"/>
        <end position="645"/>
    </location>
</feature>
<dbReference type="InterPro" id="IPR002016">
    <property type="entry name" value="Haem_peroxidase"/>
</dbReference>
<gene>
    <name evidence="4" type="ORF">ACH5RR_019875</name>
</gene>
<dbReference type="PANTHER" id="PTHR34361:SF2">
    <property type="entry name" value="OS08G0157800 PROTEIN"/>
    <property type="match status" value="1"/>
</dbReference>
<accession>A0ABD2ZSB0</accession>
<comment type="similarity">
    <text evidence="1">Belongs to the peroxidase family.</text>
</comment>
<keyword evidence="5" id="KW-1185">Reference proteome</keyword>
<dbReference type="EMBL" id="JBJUIK010000008">
    <property type="protein sequence ID" value="KAL3521726.1"/>
    <property type="molecule type" value="Genomic_DNA"/>
</dbReference>
<feature type="compositionally biased region" description="Low complexity" evidence="2">
    <location>
        <begin position="914"/>
        <end position="934"/>
    </location>
</feature>
<dbReference type="Pfam" id="PF00141">
    <property type="entry name" value="peroxidase"/>
    <property type="match status" value="1"/>
</dbReference>
<evidence type="ECO:0000256" key="1">
    <source>
        <dbReference type="RuleBase" id="RU004241"/>
    </source>
</evidence>
<feature type="compositionally biased region" description="Polar residues" evidence="2">
    <location>
        <begin position="944"/>
        <end position="961"/>
    </location>
</feature>
<evidence type="ECO:0000256" key="2">
    <source>
        <dbReference type="SAM" id="MobiDB-lite"/>
    </source>
</evidence>
<dbReference type="Gene3D" id="1.10.520.10">
    <property type="match status" value="2"/>
</dbReference>
<evidence type="ECO:0000313" key="4">
    <source>
        <dbReference type="EMBL" id="KAL3521726.1"/>
    </source>
</evidence>
<feature type="compositionally biased region" description="Gly residues" evidence="2">
    <location>
        <begin position="1"/>
        <end position="13"/>
    </location>
</feature>
<name>A0ABD2ZSB0_9GENT</name>
<protein>
    <recommendedName>
        <fullName evidence="3">Plant heme peroxidase family profile domain-containing protein</fullName>
    </recommendedName>
</protein>
<feature type="domain" description="Plant heme peroxidase family profile" evidence="3">
    <location>
        <begin position="1181"/>
        <end position="1356"/>
    </location>
</feature>
<organism evidence="4 5">
    <name type="scientific">Cinchona calisaya</name>
    <dbReference type="NCBI Taxonomy" id="153742"/>
    <lineage>
        <taxon>Eukaryota</taxon>
        <taxon>Viridiplantae</taxon>
        <taxon>Streptophyta</taxon>
        <taxon>Embryophyta</taxon>
        <taxon>Tracheophyta</taxon>
        <taxon>Spermatophyta</taxon>
        <taxon>Magnoliopsida</taxon>
        <taxon>eudicotyledons</taxon>
        <taxon>Gunneridae</taxon>
        <taxon>Pentapetalae</taxon>
        <taxon>asterids</taxon>
        <taxon>lamiids</taxon>
        <taxon>Gentianales</taxon>
        <taxon>Rubiaceae</taxon>
        <taxon>Cinchonoideae</taxon>
        <taxon>Cinchoneae</taxon>
        <taxon>Cinchona</taxon>
    </lineage>
</organism>
<reference evidence="4 5" key="1">
    <citation type="submission" date="2024-11" db="EMBL/GenBank/DDBJ databases">
        <title>A near-complete genome assembly of Cinchona calisaya.</title>
        <authorList>
            <person name="Lian D.C."/>
            <person name="Zhao X.W."/>
            <person name="Wei L."/>
        </authorList>
    </citation>
    <scope>NUCLEOTIDE SEQUENCE [LARGE SCALE GENOMIC DNA]</scope>
    <source>
        <tissue evidence="4">Nenye</tissue>
    </source>
</reference>
<evidence type="ECO:0000259" key="3">
    <source>
        <dbReference type="PROSITE" id="PS50873"/>
    </source>
</evidence>